<evidence type="ECO:0000313" key="9">
    <source>
        <dbReference type="EMBL" id="CBN75069.1"/>
    </source>
</evidence>
<proteinExistence type="predicted"/>
<keyword evidence="6" id="KW-0812">Transmembrane</keyword>
<dbReference type="EMBL" id="FN649760">
    <property type="protein sequence ID" value="CBN75069.1"/>
    <property type="molecule type" value="Genomic_DNA"/>
</dbReference>
<keyword evidence="6" id="KW-1133">Transmembrane helix</keyword>
<dbReference type="Pfam" id="PF00644">
    <property type="entry name" value="PARP"/>
    <property type="match status" value="1"/>
</dbReference>
<evidence type="ECO:0000256" key="5">
    <source>
        <dbReference type="SAM" id="MobiDB-lite"/>
    </source>
</evidence>
<evidence type="ECO:0000256" key="4">
    <source>
        <dbReference type="ARBA" id="ARBA00023027"/>
    </source>
</evidence>
<reference evidence="9 10" key="1">
    <citation type="journal article" date="2010" name="Nature">
        <title>The Ectocarpus genome and the independent evolution of multicellularity in brown algae.</title>
        <authorList>
            <person name="Cock J.M."/>
            <person name="Sterck L."/>
            <person name="Rouze P."/>
            <person name="Scornet D."/>
            <person name="Allen A.E."/>
            <person name="Amoutzias G."/>
            <person name="Anthouard V."/>
            <person name="Artiguenave F."/>
            <person name="Aury J.M."/>
            <person name="Badger J.H."/>
            <person name="Beszteri B."/>
            <person name="Billiau K."/>
            <person name="Bonnet E."/>
            <person name="Bothwell J.H."/>
            <person name="Bowler C."/>
            <person name="Boyen C."/>
            <person name="Brownlee C."/>
            <person name="Carrano C.J."/>
            <person name="Charrier B."/>
            <person name="Cho G.Y."/>
            <person name="Coelho S.M."/>
            <person name="Collen J."/>
            <person name="Corre E."/>
            <person name="Da Silva C."/>
            <person name="Delage L."/>
            <person name="Delaroque N."/>
            <person name="Dittami S.M."/>
            <person name="Doulbeau S."/>
            <person name="Elias M."/>
            <person name="Farnham G."/>
            <person name="Gachon C.M."/>
            <person name="Gschloessl B."/>
            <person name="Heesch S."/>
            <person name="Jabbari K."/>
            <person name="Jubin C."/>
            <person name="Kawai H."/>
            <person name="Kimura K."/>
            <person name="Kloareg B."/>
            <person name="Kupper F.C."/>
            <person name="Lang D."/>
            <person name="Le Bail A."/>
            <person name="Leblanc C."/>
            <person name="Lerouge P."/>
            <person name="Lohr M."/>
            <person name="Lopez P.J."/>
            <person name="Martens C."/>
            <person name="Maumus F."/>
            <person name="Michel G."/>
            <person name="Miranda-Saavedra D."/>
            <person name="Morales J."/>
            <person name="Moreau H."/>
            <person name="Motomura T."/>
            <person name="Nagasato C."/>
            <person name="Napoli C.A."/>
            <person name="Nelson D.R."/>
            <person name="Nyvall-Collen P."/>
            <person name="Peters A.F."/>
            <person name="Pommier C."/>
            <person name="Potin P."/>
            <person name="Poulain J."/>
            <person name="Quesneville H."/>
            <person name="Read B."/>
            <person name="Rensing S.A."/>
            <person name="Ritter A."/>
            <person name="Rousvoal S."/>
            <person name="Samanta M."/>
            <person name="Samson G."/>
            <person name="Schroeder D.C."/>
            <person name="Segurens B."/>
            <person name="Strittmatter M."/>
            <person name="Tonon T."/>
            <person name="Tregear J.W."/>
            <person name="Valentin K."/>
            <person name="von Dassow P."/>
            <person name="Yamagishi T."/>
            <person name="Van de Peer Y."/>
            <person name="Wincker P."/>
        </authorList>
    </citation>
    <scope>NUCLEOTIDE SEQUENCE [LARGE SCALE GENOMIC DNA]</scope>
    <source>
        <strain evidence="10">Ec32 / CCAP1310/4</strain>
    </source>
</reference>
<evidence type="ECO:0000259" key="7">
    <source>
        <dbReference type="Pfam" id="PF00644"/>
    </source>
</evidence>
<accession>D8LRG8</accession>
<evidence type="ECO:0000259" key="8">
    <source>
        <dbReference type="Pfam" id="PF18084"/>
    </source>
</evidence>
<dbReference type="Proteomes" id="UP000002630">
    <property type="component" value="Unassembled WGS sequence"/>
</dbReference>
<dbReference type="OrthoDB" id="78426at2759"/>
<feature type="region of interest" description="Disordered" evidence="5">
    <location>
        <begin position="556"/>
        <end position="591"/>
    </location>
</feature>
<evidence type="ECO:0000256" key="1">
    <source>
        <dbReference type="ARBA" id="ARBA00022676"/>
    </source>
</evidence>
<dbReference type="PANTHER" id="PTHR21328">
    <property type="entry name" value="POLY ADP-RIBOSE POLYMERASE FAMILY, MEMBER PARP"/>
    <property type="match status" value="1"/>
</dbReference>
<keyword evidence="1" id="KW-0328">Glycosyltransferase</keyword>
<feature type="domain" description="PARP catalytic" evidence="7">
    <location>
        <begin position="348"/>
        <end position="526"/>
    </location>
</feature>
<dbReference type="Gene3D" id="3.90.228.10">
    <property type="match status" value="1"/>
</dbReference>
<dbReference type="Pfam" id="PF18084">
    <property type="entry name" value="ARTD15_N"/>
    <property type="match status" value="1"/>
</dbReference>
<dbReference type="GO" id="GO:0016779">
    <property type="term" value="F:nucleotidyltransferase activity"/>
    <property type="evidence" value="ECO:0007669"/>
    <property type="project" value="UniProtKB-KW"/>
</dbReference>
<dbReference type="SUPFAM" id="SSF56399">
    <property type="entry name" value="ADP-ribosylation"/>
    <property type="match status" value="1"/>
</dbReference>
<organism evidence="9 10">
    <name type="scientific">Ectocarpus siliculosus</name>
    <name type="common">Brown alga</name>
    <name type="synonym">Conferva siliculosa</name>
    <dbReference type="NCBI Taxonomy" id="2880"/>
    <lineage>
        <taxon>Eukaryota</taxon>
        <taxon>Sar</taxon>
        <taxon>Stramenopiles</taxon>
        <taxon>Ochrophyta</taxon>
        <taxon>PX clade</taxon>
        <taxon>Phaeophyceae</taxon>
        <taxon>Ectocarpales</taxon>
        <taxon>Ectocarpaceae</taxon>
        <taxon>Ectocarpus</taxon>
    </lineage>
</organism>
<evidence type="ECO:0000256" key="2">
    <source>
        <dbReference type="ARBA" id="ARBA00022679"/>
    </source>
</evidence>
<dbReference type="InParanoid" id="D8LRG8"/>
<keyword evidence="10" id="KW-1185">Reference proteome</keyword>
<gene>
    <name evidence="9" type="ORF">Esi_0066_0074</name>
</gene>
<keyword evidence="2" id="KW-0808">Transferase</keyword>
<feature type="compositionally biased region" description="Low complexity" evidence="5">
    <location>
        <begin position="459"/>
        <end position="468"/>
    </location>
</feature>
<dbReference type="GO" id="GO:0003950">
    <property type="term" value="F:NAD+ poly-ADP-ribosyltransferase activity"/>
    <property type="evidence" value="ECO:0007669"/>
    <property type="project" value="InterPro"/>
</dbReference>
<protein>
    <submittedName>
        <fullName evidence="9">Poly (ADP-ribose) polymerase family, member 8</fullName>
    </submittedName>
</protein>
<dbReference type="AlphaFoldDB" id="D8LRG8"/>
<evidence type="ECO:0000256" key="3">
    <source>
        <dbReference type="ARBA" id="ARBA00022695"/>
    </source>
</evidence>
<feature type="compositionally biased region" description="Low complexity" evidence="5">
    <location>
        <begin position="568"/>
        <end position="582"/>
    </location>
</feature>
<keyword evidence="4" id="KW-0520">NAD</keyword>
<evidence type="ECO:0000256" key="6">
    <source>
        <dbReference type="SAM" id="Phobius"/>
    </source>
</evidence>
<feature type="transmembrane region" description="Helical" evidence="6">
    <location>
        <begin position="606"/>
        <end position="624"/>
    </location>
</feature>
<keyword evidence="3" id="KW-0548">Nucleotidyltransferase</keyword>
<sequence>MRDALTTIQPEIYEFVSQENRSHADPWLQKTEWVPHERTLVLYVCVQAPAGSNCRPGGPEQVGEEVTSSKEELLNTLTRPKLLKIYFPPSLDQVPFCFCEDDVLVPATEAANGRLRPLSCNSVRAVVTTVLQCVKREAASASVLSSGDKGAEGGGGAARARLAAEAVLAAIKEDPLGADLVLALLSMAVSSYRRDTVSTPFPKQLESPGGSKRAYAAFISCLEGIPSMLEMSRWTDAAQVLKLPPVAVVALHLVLVLQPARLRNLASKNRARSAATASCGARASSSWSASSGAGVAGLKARFPAAGLGVPSTASGRSGDGGGGDGGGASAQLGDVPTYAFEVVLPSDPAFDAQAELGGSKVAYHGSSPENFHSILNTGLRVMSGSRLMKNGAVFGNGIYLSGSCKAAATFAYRGDGSGTTVWPRSTFVDNHSASRPAVAHDVVTASGVAGTPDDTKGDSPAGAAATARSGSASVASSATNARCKRFRHRLVAKCRVLNGDGVKEIEGSGKEASYFVVSDASRVRVEAILLFHETQPSSQQHADINSASVDRATTAISSGVGDSGKGGSRAARGRQSGASESSGSDDDEGVSWSRGVRSVRGHLRGMLLEVVTFATLLWFLWYFWRVSPISN</sequence>
<keyword evidence="6" id="KW-0472">Membrane</keyword>
<name>D8LRG8_ECTSI</name>
<dbReference type="InterPro" id="IPR051838">
    <property type="entry name" value="ARTD_PARP"/>
</dbReference>
<dbReference type="InterPro" id="IPR012317">
    <property type="entry name" value="Poly(ADP-ribose)pol_cat_dom"/>
</dbReference>
<feature type="domain" description="PARP16 N-terminal" evidence="8">
    <location>
        <begin position="170"/>
        <end position="255"/>
    </location>
</feature>
<dbReference type="InterPro" id="IPR041400">
    <property type="entry name" value="PARP16_N"/>
</dbReference>
<feature type="region of interest" description="Disordered" evidence="5">
    <location>
        <begin position="447"/>
        <end position="468"/>
    </location>
</feature>
<evidence type="ECO:0000313" key="10">
    <source>
        <dbReference type="Proteomes" id="UP000002630"/>
    </source>
</evidence>